<keyword evidence="2" id="KW-0804">Transcription</keyword>
<accession>A0A835FRF4</accession>
<evidence type="ECO:0000256" key="2">
    <source>
        <dbReference type="ARBA" id="ARBA00022472"/>
    </source>
</evidence>
<name>A0A835FRF4_9POAL</name>
<evidence type="ECO:0000256" key="4">
    <source>
        <dbReference type="SAM" id="MobiDB-lite"/>
    </source>
</evidence>
<dbReference type="InterPro" id="IPR003690">
    <property type="entry name" value="MTERF"/>
</dbReference>
<proteinExistence type="inferred from homology"/>
<protein>
    <submittedName>
        <fullName evidence="5">Uncharacterized protein</fullName>
    </submittedName>
</protein>
<keyword evidence="2" id="KW-0805">Transcription regulation</keyword>
<dbReference type="EMBL" id="JACEFO010000375">
    <property type="protein sequence ID" value="KAF8772621.1"/>
    <property type="molecule type" value="Genomic_DNA"/>
</dbReference>
<dbReference type="GO" id="GO:0006353">
    <property type="term" value="P:DNA-templated transcription termination"/>
    <property type="evidence" value="ECO:0007669"/>
    <property type="project" value="UniProtKB-KW"/>
</dbReference>
<dbReference type="SMART" id="SM00733">
    <property type="entry name" value="Mterf"/>
    <property type="match status" value="3"/>
</dbReference>
<reference evidence="5" key="1">
    <citation type="submission" date="2020-07" db="EMBL/GenBank/DDBJ databases">
        <title>Genome sequence and genetic diversity analysis of an under-domesticated orphan crop, white fonio (Digitaria exilis).</title>
        <authorList>
            <person name="Bennetzen J.L."/>
            <person name="Chen S."/>
            <person name="Ma X."/>
            <person name="Wang X."/>
            <person name="Yssel A.E.J."/>
            <person name="Chaluvadi S.R."/>
            <person name="Johnson M."/>
            <person name="Gangashetty P."/>
            <person name="Hamidou F."/>
            <person name="Sanogo M.D."/>
            <person name="Zwaenepoel A."/>
            <person name="Wallace J."/>
            <person name="Van De Peer Y."/>
            <person name="Van Deynze A."/>
        </authorList>
    </citation>
    <scope>NUCLEOTIDE SEQUENCE</scope>
    <source>
        <tissue evidence="5">Leaves</tissue>
    </source>
</reference>
<dbReference type="GO" id="GO:0003676">
    <property type="term" value="F:nucleic acid binding"/>
    <property type="evidence" value="ECO:0007669"/>
    <property type="project" value="InterPro"/>
</dbReference>
<keyword evidence="6" id="KW-1185">Reference proteome</keyword>
<gene>
    <name evidence="5" type="ORF">HU200_005583</name>
</gene>
<evidence type="ECO:0000313" key="6">
    <source>
        <dbReference type="Proteomes" id="UP000636709"/>
    </source>
</evidence>
<keyword evidence="2" id="KW-0806">Transcription termination</keyword>
<keyword evidence="3" id="KW-0809">Transit peptide</keyword>
<feature type="region of interest" description="Disordered" evidence="4">
    <location>
        <begin position="57"/>
        <end position="80"/>
    </location>
</feature>
<organism evidence="5 6">
    <name type="scientific">Digitaria exilis</name>
    <dbReference type="NCBI Taxonomy" id="1010633"/>
    <lineage>
        <taxon>Eukaryota</taxon>
        <taxon>Viridiplantae</taxon>
        <taxon>Streptophyta</taxon>
        <taxon>Embryophyta</taxon>
        <taxon>Tracheophyta</taxon>
        <taxon>Spermatophyta</taxon>
        <taxon>Magnoliopsida</taxon>
        <taxon>Liliopsida</taxon>
        <taxon>Poales</taxon>
        <taxon>Poaceae</taxon>
        <taxon>PACMAD clade</taxon>
        <taxon>Panicoideae</taxon>
        <taxon>Panicodae</taxon>
        <taxon>Paniceae</taxon>
        <taxon>Anthephorinae</taxon>
        <taxon>Digitaria</taxon>
    </lineage>
</organism>
<dbReference type="AlphaFoldDB" id="A0A835FRF4"/>
<dbReference type="InterPro" id="IPR038538">
    <property type="entry name" value="MTERF_sf"/>
</dbReference>
<dbReference type="Pfam" id="PF02536">
    <property type="entry name" value="mTERF"/>
    <property type="match status" value="1"/>
</dbReference>
<comment type="similarity">
    <text evidence="1">Belongs to the mTERF family.</text>
</comment>
<dbReference type="Gene3D" id="1.25.70.10">
    <property type="entry name" value="Transcription termination factor 3, mitochondrial"/>
    <property type="match status" value="2"/>
</dbReference>
<dbReference type="PANTHER" id="PTHR13068">
    <property type="entry name" value="CGI-12 PROTEIN-RELATED"/>
    <property type="match status" value="1"/>
</dbReference>
<evidence type="ECO:0000256" key="3">
    <source>
        <dbReference type="ARBA" id="ARBA00022946"/>
    </source>
</evidence>
<dbReference type="PANTHER" id="PTHR13068:SF102">
    <property type="entry name" value="OS11G0246100 PROTEIN"/>
    <property type="match status" value="1"/>
</dbReference>
<sequence>MLLLRRRLLPLFRLASSIPSPIHHGALAPLSTSASASPPPSAPPFSVGDHLVDASGLAGTPTRSCSTVKKKGPKDSNTKAFKDLSLPRLNSASNSNPVALFSSFGLSRADIDAVVAADPRLLSSSAEDIAPHLIQLRDRYGLSAAQIFRFLLSGSPALRCGDLDPRLEFFVSFFGSIERLLVVMKKNNSIHMDIETPCSQCGLSVRDVAHLCSLFFATVPMTPGRLKEIVLRAEELGVPRSSPMFSQAVFVAASNTKETVAAKLEFLKSTLGVCESEVSTAVSKMPTILGLSEECLLPKIQFLIKEVGLEPQNIVDRPILLGFSLEKRLMPRHRVIEKDFKLRYIDCHKDSVPGLRMLMP</sequence>
<evidence type="ECO:0000256" key="1">
    <source>
        <dbReference type="ARBA" id="ARBA00007692"/>
    </source>
</evidence>
<dbReference type="Proteomes" id="UP000636709">
    <property type="component" value="Unassembled WGS sequence"/>
</dbReference>
<evidence type="ECO:0000313" key="5">
    <source>
        <dbReference type="EMBL" id="KAF8772621.1"/>
    </source>
</evidence>
<comment type="caution">
    <text evidence="5">The sequence shown here is derived from an EMBL/GenBank/DDBJ whole genome shotgun (WGS) entry which is preliminary data.</text>
</comment>
<dbReference type="OrthoDB" id="784462at2759"/>